<proteinExistence type="predicted"/>
<organism evidence="1 2">
    <name type="scientific">Holotrichia oblita</name>
    <name type="common">Chafer beetle</name>
    <dbReference type="NCBI Taxonomy" id="644536"/>
    <lineage>
        <taxon>Eukaryota</taxon>
        <taxon>Metazoa</taxon>
        <taxon>Ecdysozoa</taxon>
        <taxon>Arthropoda</taxon>
        <taxon>Hexapoda</taxon>
        <taxon>Insecta</taxon>
        <taxon>Pterygota</taxon>
        <taxon>Neoptera</taxon>
        <taxon>Endopterygota</taxon>
        <taxon>Coleoptera</taxon>
        <taxon>Polyphaga</taxon>
        <taxon>Scarabaeiformia</taxon>
        <taxon>Scarabaeidae</taxon>
        <taxon>Melolonthinae</taxon>
        <taxon>Holotrichia</taxon>
    </lineage>
</organism>
<name>A0ACB9TY80_HOLOL</name>
<sequence>MGDEKRIVSEENFENFLTKYMEPEIIEVNEKDEQENISMADMLKTLNAVVKQNSELIKIVQNGGGTTKNFTIAPDLTKNVNDFNGELGHQEAESWLEQIEVMARIHEWPDSFTFEKARMHLKDAAKFWFESRQLELVGWPEFKYAFKNTFLWEESVTENWKKMQNKTQEAKENVSLYYHEKARHYGRWTHRTPVRTLPSEEDVNIYPAEQTKCNDNDIYSGKVNWKHKPRDANSSNEQTEKLKQVLSKNAVKKDVSYDMIQTVMDSNGEFVYTKLPNKDARMTKPDPENFIPSIDCIPVTIICDNVREPGNLGAILRTCAGAGCHKIILTRGCVNLWDTKVTRSASGAHFHLNILSRIDWTDIDKQLQPNSRIFMADNKLFSSTSENVEDATFRIENIPLVPYYGIRTERTEAITLIVGGETEGLSESAYKFVYERRGVRLNIPLTTGVDCLNSGVALGIILFEVKKQMLLSVQENENKIHTFG</sequence>
<keyword evidence="1" id="KW-0808">Transferase</keyword>
<evidence type="ECO:0000313" key="1">
    <source>
        <dbReference type="EMBL" id="KAI4471765.1"/>
    </source>
</evidence>
<keyword evidence="2" id="KW-1185">Reference proteome</keyword>
<evidence type="ECO:0000313" key="2">
    <source>
        <dbReference type="Proteomes" id="UP001056778"/>
    </source>
</evidence>
<comment type="caution">
    <text evidence="1">The sequence shown here is derived from an EMBL/GenBank/DDBJ whole genome shotgun (WGS) entry which is preliminary data.</text>
</comment>
<protein>
    <submittedName>
        <fullName evidence="1">Rrna methyltransferase 3</fullName>
    </submittedName>
</protein>
<reference evidence="1" key="1">
    <citation type="submission" date="2022-04" db="EMBL/GenBank/DDBJ databases">
        <title>Chromosome-scale genome assembly of Holotrichia oblita Faldermann.</title>
        <authorList>
            <person name="Rongchong L."/>
        </authorList>
    </citation>
    <scope>NUCLEOTIDE SEQUENCE</scope>
    <source>
        <strain evidence="1">81SQS9</strain>
    </source>
</reference>
<keyword evidence="1" id="KW-0489">Methyltransferase</keyword>
<dbReference type="EMBL" id="CM043015">
    <property type="protein sequence ID" value="KAI4471765.1"/>
    <property type="molecule type" value="Genomic_DNA"/>
</dbReference>
<gene>
    <name evidence="1" type="ORF">MML48_1g21743</name>
</gene>
<accession>A0ACB9TY80</accession>
<dbReference type="Proteomes" id="UP001056778">
    <property type="component" value="Chromosome 1"/>
</dbReference>